<dbReference type="EMBL" id="GBRH01169102">
    <property type="protein sequence ID" value="JAE28794.1"/>
    <property type="molecule type" value="Transcribed_RNA"/>
</dbReference>
<accession>A0A0A9GZ24</accession>
<feature type="transmembrane region" description="Helical" evidence="1">
    <location>
        <begin position="14"/>
        <end position="34"/>
    </location>
</feature>
<protein>
    <submittedName>
        <fullName evidence="2">Uncharacterized protein</fullName>
    </submittedName>
</protein>
<name>A0A0A9GZ24_ARUDO</name>
<sequence length="83" mass="9314">MITGPYPFLLGQDVSVQVSIFFLFLFLPILLRYVSAAYLPRIGIGHGIGCGYGTKVKYPCFIAQETNSMQGTYLRLEMFIILT</sequence>
<keyword evidence="1" id="KW-0472">Membrane</keyword>
<evidence type="ECO:0000313" key="2">
    <source>
        <dbReference type="EMBL" id="JAE28794.1"/>
    </source>
</evidence>
<dbReference type="AlphaFoldDB" id="A0A0A9GZ24"/>
<keyword evidence="1" id="KW-1133">Transmembrane helix</keyword>
<reference evidence="2" key="1">
    <citation type="submission" date="2014-09" db="EMBL/GenBank/DDBJ databases">
        <authorList>
            <person name="Magalhaes I.L.F."/>
            <person name="Oliveira U."/>
            <person name="Santos F.R."/>
            <person name="Vidigal T.H.D.A."/>
            <person name="Brescovit A.D."/>
            <person name="Santos A.J."/>
        </authorList>
    </citation>
    <scope>NUCLEOTIDE SEQUENCE</scope>
    <source>
        <tissue evidence="2">Shoot tissue taken approximately 20 cm above the soil surface</tissue>
    </source>
</reference>
<organism evidence="2">
    <name type="scientific">Arundo donax</name>
    <name type="common">Giant reed</name>
    <name type="synonym">Donax arundinaceus</name>
    <dbReference type="NCBI Taxonomy" id="35708"/>
    <lineage>
        <taxon>Eukaryota</taxon>
        <taxon>Viridiplantae</taxon>
        <taxon>Streptophyta</taxon>
        <taxon>Embryophyta</taxon>
        <taxon>Tracheophyta</taxon>
        <taxon>Spermatophyta</taxon>
        <taxon>Magnoliopsida</taxon>
        <taxon>Liliopsida</taxon>
        <taxon>Poales</taxon>
        <taxon>Poaceae</taxon>
        <taxon>PACMAD clade</taxon>
        <taxon>Arundinoideae</taxon>
        <taxon>Arundineae</taxon>
        <taxon>Arundo</taxon>
    </lineage>
</organism>
<keyword evidence="1" id="KW-0812">Transmembrane</keyword>
<proteinExistence type="predicted"/>
<reference evidence="2" key="2">
    <citation type="journal article" date="2015" name="Data Brief">
        <title>Shoot transcriptome of the giant reed, Arundo donax.</title>
        <authorList>
            <person name="Barrero R.A."/>
            <person name="Guerrero F.D."/>
            <person name="Moolhuijzen P."/>
            <person name="Goolsby J.A."/>
            <person name="Tidwell J."/>
            <person name="Bellgard S.E."/>
            <person name="Bellgard M.I."/>
        </authorList>
    </citation>
    <scope>NUCLEOTIDE SEQUENCE</scope>
    <source>
        <tissue evidence="2">Shoot tissue taken approximately 20 cm above the soil surface</tissue>
    </source>
</reference>
<evidence type="ECO:0000256" key="1">
    <source>
        <dbReference type="SAM" id="Phobius"/>
    </source>
</evidence>